<dbReference type="Pfam" id="PF00059">
    <property type="entry name" value="Lectin_C"/>
    <property type="match status" value="1"/>
</dbReference>
<dbReference type="InterPro" id="IPR016187">
    <property type="entry name" value="CTDL_fold"/>
</dbReference>
<dbReference type="SUPFAM" id="SSF63712">
    <property type="entry name" value="Nicotinic receptor ligand binding domain-like"/>
    <property type="match status" value="1"/>
</dbReference>
<dbReference type="GO" id="GO:0034707">
    <property type="term" value="C:chloride channel complex"/>
    <property type="evidence" value="ECO:0007669"/>
    <property type="project" value="UniProtKB-KW"/>
</dbReference>
<evidence type="ECO:0000256" key="16">
    <source>
        <dbReference type="ARBA" id="ARBA00023286"/>
    </source>
</evidence>
<dbReference type="Gene3D" id="3.10.100.10">
    <property type="entry name" value="Mannose-Binding Protein A, subunit A"/>
    <property type="match status" value="1"/>
</dbReference>
<evidence type="ECO:0000256" key="4">
    <source>
        <dbReference type="ARBA" id="ARBA00022692"/>
    </source>
</evidence>
<name>A0A7I8WH18_BURXY</name>
<evidence type="ECO:0000313" key="26">
    <source>
        <dbReference type="Proteomes" id="UP000659654"/>
    </source>
</evidence>
<evidence type="ECO:0000256" key="22">
    <source>
        <dbReference type="SAM" id="MobiDB-lite"/>
    </source>
</evidence>
<dbReference type="PRINTS" id="PR00252">
    <property type="entry name" value="NRIONCHANNEL"/>
</dbReference>
<keyword evidence="15" id="KW-0628">Postsynaptic cell membrane</keyword>
<organism evidence="25 26">
    <name type="scientific">Bursaphelenchus xylophilus</name>
    <name type="common">Pinewood nematode worm</name>
    <name type="synonym">Aphelenchoides xylophilus</name>
    <dbReference type="NCBI Taxonomy" id="6326"/>
    <lineage>
        <taxon>Eukaryota</taxon>
        <taxon>Metazoa</taxon>
        <taxon>Ecdysozoa</taxon>
        <taxon>Nematoda</taxon>
        <taxon>Chromadorea</taxon>
        <taxon>Rhabditida</taxon>
        <taxon>Tylenchina</taxon>
        <taxon>Tylenchomorpha</taxon>
        <taxon>Aphelenchoidea</taxon>
        <taxon>Aphelenchoididae</taxon>
        <taxon>Bursaphelenchus</taxon>
    </lineage>
</organism>
<keyword evidence="14" id="KW-0868">Chloride</keyword>
<keyword evidence="17 21" id="KW-0407">Ion channel</keyword>
<evidence type="ECO:0000256" key="9">
    <source>
        <dbReference type="ARBA" id="ARBA00023136"/>
    </source>
</evidence>
<keyword evidence="2 21" id="KW-0813">Transport</keyword>
<dbReference type="SMART" id="SM00034">
    <property type="entry name" value="CLECT"/>
    <property type="match status" value="1"/>
</dbReference>
<dbReference type="OrthoDB" id="8890589at2759"/>
<feature type="transmembrane region" description="Helical" evidence="21">
    <location>
        <begin position="498"/>
        <end position="520"/>
    </location>
</feature>
<dbReference type="InterPro" id="IPR006201">
    <property type="entry name" value="Neur_channel"/>
</dbReference>
<evidence type="ECO:0000256" key="12">
    <source>
        <dbReference type="ARBA" id="ARBA00023173"/>
    </source>
</evidence>
<dbReference type="PRINTS" id="PR00253">
    <property type="entry name" value="GABAARECEPTR"/>
</dbReference>
<keyword evidence="5 21" id="KW-0732">Signal</keyword>
<dbReference type="SMR" id="A0A7I8WH18"/>
<dbReference type="Proteomes" id="UP000659654">
    <property type="component" value="Unassembled WGS sequence"/>
</dbReference>
<dbReference type="Gene3D" id="2.60.120.290">
    <property type="entry name" value="Spermadhesin, CUB domain"/>
    <property type="match status" value="1"/>
</dbReference>
<dbReference type="Pfam" id="PF00431">
    <property type="entry name" value="CUB"/>
    <property type="match status" value="1"/>
</dbReference>
<dbReference type="EMBL" id="CAJFCV020000003">
    <property type="protein sequence ID" value="CAG9110364.1"/>
    <property type="molecule type" value="Genomic_DNA"/>
</dbReference>
<dbReference type="Pfam" id="PF02932">
    <property type="entry name" value="Neur_chan_memb"/>
    <property type="match status" value="1"/>
</dbReference>
<dbReference type="SMART" id="SM00042">
    <property type="entry name" value="CUB"/>
    <property type="match status" value="1"/>
</dbReference>
<evidence type="ECO:0000256" key="7">
    <source>
        <dbReference type="ARBA" id="ARBA00023018"/>
    </source>
</evidence>
<evidence type="ECO:0000256" key="21">
    <source>
        <dbReference type="RuleBase" id="RU000687"/>
    </source>
</evidence>
<evidence type="ECO:0000256" key="5">
    <source>
        <dbReference type="ARBA" id="ARBA00022729"/>
    </source>
</evidence>
<feature type="compositionally biased region" description="Basic and acidic residues" evidence="22">
    <location>
        <begin position="966"/>
        <end position="975"/>
    </location>
</feature>
<feature type="chain" id="PRO_5036509378" description="Gamma-aminobutyric acid receptor subunit beta" evidence="21">
    <location>
        <begin position="19"/>
        <end position="1108"/>
    </location>
</feature>
<dbReference type="InterPro" id="IPR000859">
    <property type="entry name" value="CUB_dom"/>
</dbReference>
<dbReference type="PROSITE" id="PS00236">
    <property type="entry name" value="NEUROTR_ION_CHANNEL"/>
    <property type="match status" value="1"/>
</dbReference>
<evidence type="ECO:0000259" key="24">
    <source>
        <dbReference type="PROSITE" id="PS50041"/>
    </source>
</evidence>
<evidence type="ECO:0000256" key="19">
    <source>
        <dbReference type="ARBA" id="ARBA00071250"/>
    </source>
</evidence>
<comment type="caution">
    <text evidence="25">The sequence shown here is derived from an EMBL/GenBank/DDBJ whole genome shotgun (WGS) entry which is preliminary data.</text>
</comment>
<dbReference type="CDD" id="cd19049">
    <property type="entry name" value="LGIC_TM_anion"/>
    <property type="match status" value="1"/>
</dbReference>
<evidence type="ECO:0000256" key="20">
    <source>
        <dbReference type="PROSITE-ProRule" id="PRU00059"/>
    </source>
</evidence>
<feature type="transmembrane region" description="Helical" evidence="21">
    <location>
        <begin position="300"/>
        <end position="322"/>
    </location>
</feature>
<dbReference type="SUPFAM" id="SSF56436">
    <property type="entry name" value="C-type lectin-like"/>
    <property type="match status" value="1"/>
</dbReference>
<evidence type="ECO:0000256" key="3">
    <source>
        <dbReference type="ARBA" id="ARBA00022475"/>
    </source>
</evidence>
<feature type="compositionally biased region" description="Basic and acidic residues" evidence="22">
    <location>
        <begin position="1027"/>
        <end position="1036"/>
    </location>
</feature>
<dbReference type="GO" id="GO:0005230">
    <property type="term" value="F:extracellular ligand-gated monoatomic ion channel activity"/>
    <property type="evidence" value="ECO:0007669"/>
    <property type="project" value="InterPro"/>
</dbReference>
<feature type="domain" description="CUB" evidence="23">
    <location>
        <begin position="527"/>
        <end position="647"/>
    </location>
</feature>
<dbReference type="InterPro" id="IPR001304">
    <property type="entry name" value="C-type_lectin-like"/>
</dbReference>
<dbReference type="Gene3D" id="1.20.58.390">
    <property type="entry name" value="Neurotransmitter-gated ion-channel transmembrane domain"/>
    <property type="match status" value="1"/>
</dbReference>
<keyword evidence="10" id="KW-1015">Disulfide bond</keyword>
<dbReference type="CDD" id="cd00037">
    <property type="entry name" value="CLECT"/>
    <property type="match status" value="1"/>
</dbReference>
<dbReference type="InterPro" id="IPR016186">
    <property type="entry name" value="C-type_lectin-like/link_sf"/>
</dbReference>
<feature type="compositionally biased region" description="Polar residues" evidence="22">
    <location>
        <begin position="936"/>
        <end position="957"/>
    </location>
</feature>
<dbReference type="Pfam" id="PF02931">
    <property type="entry name" value="Neur_chan_LBD"/>
    <property type="match status" value="1"/>
</dbReference>
<dbReference type="InterPro" id="IPR036734">
    <property type="entry name" value="Neur_chan_lig-bd_sf"/>
</dbReference>
<reference evidence="25" key="1">
    <citation type="submission" date="2020-09" db="EMBL/GenBank/DDBJ databases">
        <authorList>
            <person name="Kikuchi T."/>
        </authorList>
    </citation>
    <scope>NUCLEOTIDE SEQUENCE</scope>
    <source>
        <strain evidence="25">Ka4C1</strain>
    </source>
</reference>
<feature type="signal peptide" evidence="21">
    <location>
        <begin position="1"/>
        <end position="18"/>
    </location>
</feature>
<dbReference type="PROSITE" id="PS50041">
    <property type="entry name" value="C_TYPE_LECTIN_2"/>
    <property type="match status" value="1"/>
</dbReference>
<dbReference type="PROSITE" id="PS01180">
    <property type="entry name" value="CUB"/>
    <property type="match status" value="1"/>
</dbReference>
<feature type="compositionally biased region" description="Polar residues" evidence="22">
    <location>
        <begin position="1061"/>
        <end position="1081"/>
    </location>
</feature>
<evidence type="ECO:0000256" key="17">
    <source>
        <dbReference type="ARBA" id="ARBA00023303"/>
    </source>
</evidence>
<dbReference type="CDD" id="cd00041">
    <property type="entry name" value="CUB"/>
    <property type="match status" value="1"/>
</dbReference>
<dbReference type="InterPro" id="IPR006202">
    <property type="entry name" value="Neur_chan_lig-bd"/>
</dbReference>
<feature type="transmembrane region" description="Helical" evidence="21">
    <location>
        <begin position="334"/>
        <end position="357"/>
    </location>
</feature>
<protein>
    <recommendedName>
        <fullName evidence="19">Gamma-aminobutyric acid receptor subunit beta</fullName>
    </recommendedName>
</protein>
<keyword evidence="11" id="KW-0675">Receptor</keyword>
<dbReference type="InterPro" id="IPR036719">
    <property type="entry name" value="Neuro-gated_channel_TM_sf"/>
</dbReference>
<dbReference type="FunFam" id="1.20.58.390:FF:000067">
    <property type="entry name" value="Glycine receptor subunit alpha-2"/>
    <property type="match status" value="1"/>
</dbReference>
<evidence type="ECO:0000256" key="2">
    <source>
        <dbReference type="ARBA" id="ARBA00022448"/>
    </source>
</evidence>
<keyword evidence="4 21" id="KW-0812">Transmembrane</keyword>
<evidence type="ECO:0000259" key="23">
    <source>
        <dbReference type="PROSITE" id="PS01180"/>
    </source>
</evidence>
<dbReference type="Proteomes" id="UP000582659">
    <property type="component" value="Unassembled WGS sequence"/>
</dbReference>
<evidence type="ECO:0000256" key="18">
    <source>
        <dbReference type="ARBA" id="ARBA00034104"/>
    </source>
</evidence>
<dbReference type="GO" id="GO:0004888">
    <property type="term" value="F:transmembrane signaling receptor activity"/>
    <property type="evidence" value="ECO:0007669"/>
    <property type="project" value="InterPro"/>
</dbReference>
<keyword evidence="12" id="KW-0869">Chloride channel</keyword>
<keyword evidence="16" id="KW-1071">Ligand-gated ion channel</keyword>
<evidence type="ECO:0000256" key="14">
    <source>
        <dbReference type="ARBA" id="ARBA00023214"/>
    </source>
</evidence>
<dbReference type="InterPro" id="IPR006028">
    <property type="entry name" value="GABAA/Glycine_rcpt"/>
</dbReference>
<proteinExistence type="inferred from homology"/>
<evidence type="ECO:0000256" key="1">
    <source>
        <dbReference type="ARBA" id="ARBA00010180"/>
    </source>
</evidence>
<sequence>MVGKVVVLLGMLLSVGGASKVKYDENFIKEVSSRSDNEIEYGFDNMVPAKPYDQRLELNVSKILDSLIASHDRRIRPNYGGAPTEVNVTAHIITISAISEVTMDYTIDLYLRQFWRDTRLAFTSVRDDDTTKLTVGIDMVKSIWTPDTFFPNEKKSFFHDTTSHNSFLRIDNRGNVMRSIRLTVTANCPMNLHTFPLDEQLCALEIESYGYSTADIIYHWHHHKAVIIDENVHLAHFTIEDHFHVERMISLSTGNYSRLTTYFKFKRNIGFYLIQVYLPSSLIVVISWVSFWLNREATQARVAIGVTTVLTQTTLMTSTNASLPKVSYVKSLDIFLGVCFFIVFASLLEYAAVGYLMKRQRSSACRRANSQLVYYYEFEDQSQVRLGSAREKRRGASFRRTHSPQVHNGGVVEQGLPLIGLSPTHSHPSVGARMTGERVPLFDRCPHLHTAIALELVGFRVRKLVENLARRLRHWAEADFRFIESRCYAPCRPLMQHVFLLDSCPYLLLFVVTLSLTAFAQNGPQPCPENAIVLTGSDYPQFVYSPYDELRQYPPNTDCRFVLVARSMQHRIHLSVIESKLEEPLFTECEDYVSIRDGGLPTSDEVLRWCGSYFPPSLTSSGDSLYIHFHSDNIVQSRGFNLSFVDYLIPGCPADWIRSDDNMYCYKMFSSAHGYTFIDAQRNCFYERSNLLTIENAREYQFIVGKYSDSHKFPWIGYNDANKEGEFDAIDPNVPIWPEDLSSSLRGDHKDKDCLFLDWNSIKDGPAHTVDDCRTRHSYICKKRQDGTTVPIQLSATLLRHGFEDPVFNYTLILLILLLLLVLLIILWIIYQKCKKRNVVAASEGSRLVQSAPHPDTTARAATAAATINLAPVPEEKKKKERAKTAATDAVKNVLAISASRTTEARDLALQKTDDDQTFQLDDTLFEKSKPDDNAVASTNYQQVSAESPRIRTSPNQAAPPVQDSEFARAQRRDSNPVLSDESEAELGVGETPIPFSPVKGDKASPAVHSPPDRSHLYESGPVTVTTKDETKDAKDSGVTSKTLSSTLPPVGEPSGPSREATIQTGITAPSSHRSRGTQPSHGFDRPHVGTLENVSAISLDEFWQESK</sequence>
<dbReference type="SUPFAM" id="SSF49854">
    <property type="entry name" value="Spermadhesin, CUB domain"/>
    <property type="match status" value="1"/>
</dbReference>
<evidence type="ECO:0000256" key="15">
    <source>
        <dbReference type="ARBA" id="ARBA00023257"/>
    </source>
</evidence>
<keyword evidence="8 21" id="KW-0406">Ion transport</keyword>
<evidence type="ECO:0000256" key="8">
    <source>
        <dbReference type="ARBA" id="ARBA00023065"/>
    </source>
</evidence>
<gene>
    <name evidence="25" type="ORF">BXYJ_LOCUS7432</name>
</gene>
<dbReference type="Gene3D" id="2.70.170.10">
    <property type="entry name" value="Neurotransmitter-gated ion-channel ligand-binding domain"/>
    <property type="match status" value="1"/>
</dbReference>
<accession>A0A7I8WH18</accession>
<comment type="caution">
    <text evidence="20">Lacks conserved residue(s) required for the propagation of feature annotation.</text>
</comment>
<evidence type="ECO:0000256" key="10">
    <source>
        <dbReference type="ARBA" id="ARBA00023157"/>
    </source>
</evidence>
<keyword evidence="7" id="KW-0770">Synapse</keyword>
<dbReference type="InterPro" id="IPR006029">
    <property type="entry name" value="Neurotrans-gated_channel_TM"/>
</dbReference>
<dbReference type="SUPFAM" id="SSF90112">
    <property type="entry name" value="Neurotransmitter-gated ion-channel transmembrane pore"/>
    <property type="match status" value="1"/>
</dbReference>
<keyword evidence="6 21" id="KW-1133">Transmembrane helix</keyword>
<dbReference type="InterPro" id="IPR018000">
    <property type="entry name" value="Neurotransmitter_ion_chnl_CS"/>
</dbReference>
<keyword evidence="26" id="KW-1185">Reference proteome</keyword>
<dbReference type="PANTHER" id="PTHR18945">
    <property type="entry name" value="NEUROTRANSMITTER GATED ION CHANNEL"/>
    <property type="match status" value="1"/>
</dbReference>
<comment type="similarity">
    <text evidence="1">Belongs to the ligand-gated ion channel (TC 1.A.9) family. Gamma-aminobutyric acid receptor (TC 1.A.9.5) subfamily.</text>
</comment>
<dbReference type="FunFam" id="2.70.170.10:FF:000021">
    <property type="entry name" value="Gamma-aminobutyric acid receptor isoform 3b"/>
    <property type="match status" value="1"/>
</dbReference>
<evidence type="ECO:0000256" key="11">
    <source>
        <dbReference type="ARBA" id="ARBA00023170"/>
    </source>
</evidence>
<feature type="region of interest" description="Disordered" evidence="22">
    <location>
        <begin position="926"/>
        <end position="1092"/>
    </location>
</feature>
<feature type="transmembrane region" description="Helical" evidence="21">
    <location>
        <begin position="269"/>
        <end position="293"/>
    </location>
</feature>
<dbReference type="EMBL" id="CAJFDI010000003">
    <property type="protein sequence ID" value="CAD5222464.1"/>
    <property type="molecule type" value="Genomic_DNA"/>
</dbReference>
<feature type="transmembrane region" description="Helical" evidence="21">
    <location>
        <begin position="807"/>
        <end position="831"/>
    </location>
</feature>
<dbReference type="GO" id="GO:0005254">
    <property type="term" value="F:chloride channel activity"/>
    <property type="evidence" value="ECO:0007669"/>
    <property type="project" value="UniProtKB-KW"/>
</dbReference>
<dbReference type="InterPro" id="IPR038050">
    <property type="entry name" value="Neuro_actylchol_rec"/>
</dbReference>
<feature type="compositionally biased region" description="Polar residues" evidence="22">
    <location>
        <begin position="1038"/>
        <end position="1048"/>
    </location>
</feature>
<comment type="subcellular location">
    <subcellularLocation>
        <location evidence="18">Postsynaptic cell membrane</location>
        <topology evidence="18">Multi-pass membrane protein</topology>
    </subcellularLocation>
</comment>
<feature type="domain" description="C-type lectin" evidence="24">
    <location>
        <begin position="661"/>
        <end position="782"/>
    </location>
</feature>
<evidence type="ECO:0000256" key="6">
    <source>
        <dbReference type="ARBA" id="ARBA00022989"/>
    </source>
</evidence>
<dbReference type="InterPro" id="IPR035914">
    <property type="entry name" value="Sperma_CUB_dom_sf"/>
</dbReference>
<keyword evidence="13" id="KW-0325">Glycoprotein</keyword>
<dbReference type="AlphaFoldDB" id="A0A7I8WH18"/>
<keyword evidence="3" id="KW-1003">Cell membrane</keyword>
<keyword evidence="9 21" id="KW-0472">Membrane</keyword>
<dbReference type="GO" id="GO:0045211">
    <property type="term" value="C:postsynaptic membrane"/>
    <property type="evidence" value="ECO:0007669"/>
    <property type="project" value="UniProtKB-SubCell"/>
</dbReference>
<evidence type="ECO:0000256" key="13">
    <source>
        <dbReference type="ARBA" id="ARBA00023180"/>
    </source>
</evidence>
<dbReference type="NCBIfam" id="TIGR00860">
    <property type="entry name" value="LIC"/>
    <property type="match status" value="1"/>
</dbReference>
<evidence type="ECO:0000313" key="25">
    <source>
        <dbReference type="EMBL" id="CAD5222464.1"/>
    </source>
</evidence>